<keyword evidence="3" id="KW-1003">Cell membrane</keyword>
<feature type="transmembrane region" description="Helical" evidence="7">
    <location>
        <begin position="142"/>
        <end position="168"/>
    </location>
</feature>
<dbReference type="AlphaFoldDB" id="A0A6B3QV33"/>
<comment type="similarity">
    <text evidence="7">Belongs to the binding-protein-dependent transport system permease family.</text>
</comment>
<evidence type="ECO:0000256" key="1">
    <source>
        <dbReference type="ARBA" id="ARBA00004651"/>
    </source>
</evidence>
<gene>
    <name evidence="9" type="ORF">GUR47_35190</name>
</gene>
<dbReference type="PANTHER" id="PTHR43163:SF6">
    <property type="entry name" value="DIPEPTIDE TRANSPORT SYSTEM PERMEASE PROTEIN DPPB-RELATED"/>
    <property type="match status" value="1"/>
</dbReference>
<feature type="domain" description="ABC transmembrane type-1" evidence="8">
    <location>
        <begin position="102"/>
        <end position="303"/>
    </location>
</feature>
<evidence type="ECO:0000256" key="5">
    <source>
        <dbReference type="ARBA" id="ARBA00022989"/>
    </source>
</evidence>
<protein>
    <submittedName>
        <fullName evidence="9">ABC transporter permease</fullName>
    </submittedName>
</protein>
<dbReference type="InterPro" id="IPR035906">
    <property type="entry name" value="MetI-like_sf"/>
</dbReference>
<dbReference type="InterPro" id="IPR000515">
    <property type="entry name" value="MetI-like"/>
</dbReference>
<proteinExistence type="inferred from homology"/>
<keyword evidence="5 7" id="KW-1133">Transmembrane helix</keyword>
<dbReference type="Gene3D" id="1.10.3720.10">
    <property type="entry name" value="MetI-like"/>
    <property type="match status" value="1"/>
</dbReference>
<dbReference type="CDD" id="cd06261">
    <property type="entry name" value="TM_PBP2"/>
    <property type="match status" value="1"/>
</dbReference>
<dbReference type="RefSeq" id="WP_164460883.1">
    <property type="nucleotide sequence ID" value="NZ_JAAIFS010000010.1"/>
</dbReference>
<evidence type="ECO:0000256" key="6">
    <source>
        <dbReference type="ARBA" id="ARBA00023136"/>
    </source>
</evidence>
<sequence length="319" mass="33302">MHTALYAATRTLRAVFVVWAAFTLTFVALRLLPGDPVALMLSGRGGFAELTPQQVAQARAELGFDRPLIVQYGSALADALHGDLGASLQTGQPVSRMITDALPPTFQVGTLALLLALTLGTLLGVAANLTTTPLLRQLLRSLPSVAVSLPSFWVGLVLIQFLSFRWHVFPSLGDSGFDSVILPACTMAIPGAALVAQVLGKSLHTTLQEPYADTVRATGAGRARLLFGHGLRNAAIPAATVAGMLVGSLIGGAVVVETVFSRPGMGRITQSAVSAQDLPVVQGVVVVAALAFAVVNLLIDLMYPVLDPRIRATGRLVTA</sequence>
<keyword evidence="4 7" id="KW-0812">Transmembrane</keyword>
<feature type="transmembrane region" description="Helical" evidence="7">
    <location>
        <begin position="106"/>
        <end position="130"/>
    </location>
</feature>
<keyword evidence="6 7" id="KW-0472">Membrane</keyword>
<comment type="caution">
    <text evidence="9">The sequence shown here is derived from an EMBL/GenBank/DDBJ whole genome shotgun (WGS) entry which is preliminary data.</text>
</comment>
<dbReference type="InterPro" id="IPR045621">
    <property type="entry name" value="BPD_transp_1_N"/>
</dbReference>
<feature type="transmembrane region" description="Helical" evidence="7">
    <location>
        <begin position="234"/>
        <end position="260"/>
    </location>
</feature>
<dbReference type="Pfam" id="PF00528">
    <property type="entry name" value="BPD_transp_1"/>
    <property type="match status" value="1"/>
</dbReference>
<evidence type="ECO:0000256" key="7">
    <source>
        <dbReference type="RuleBase" id="RU363032"/>
    </source>
</evidence>
<dbReference type="PROSITE" id="PS50928">
    <property type="entry name" value="ABC_TM1"/>
    <property type="match status" value="1"/>
</dbReference>
<evidence type="ECO:0000313" key="9">
    <source>
        <dbReference type="EMBL" id="NEV91882.1"/>
    </source>
</evidence>
<dbReference type="SUPFAM" id="SSF161098">
    <property type="entry name" value="MetI-like"/>
    <property type="match status" value="1"/>
</dbReference>
<evidence type="ECO:0000256" key="2">
    <source>
        <dbReference type="ARBA" id="ARBA00022448"/>
    </source>
</evidence>
<evidence type="ECO:0000256" key="3">
    <source>
        <dbReference type="ARBA" id="ARBA00022475"/>
    </source>
</evidence>
<dbReference type="EMBL" id="JAAIFS010000010">
    <property type="protein sequence ID" value="NEV91882.1"/>
    <property type="molecule type" value="Genomic_DNA"/>
</dbReference>
<organism evidence="9">
    <name type="scientific">Streptomyces tendae</name>
    <dbReference type="NCBI Taxonomy" id="1932"/>
    <lineage>
        <taxon>Bacteria</taxon>
        <taxon>Bacillati</taxon>
        <taxon>Actinomycetota</taxon>
        <taxon>Actinomycetes</taxon>
        <taxon>Kitasatosporales</taxon>
        <taxon>Streptomycetaceae</taxon>
        <taxon>Streptomyces</taxon>
    </lineage>
</organism>
<accession>A0A6B3QV33</accession>
<dbReference type="GO" id="GO:0055085">
    <property type="term" value="P:transmembrane transport"/>
    <property type="evidence" value="ECO:0007669"/>
    <property type="project" value="InterPro"/>
</dbReference>
<feature type="transmembrane region" description="Helical" evidence="7">
    <location>
        <begin position="12"/>
        <end position="32"/>
    </location>
</feature>
<dbReference type="PANTHER" id="PTHR43163">
    <property type="entry name" value="DIPEPTIDE TRANSPORT SYSTEM PERMEASE PROTEIN DPPB-RELATED"/>
    <property type="match status" value="1"/>
</dbReference>
<comment type="subcellular location">
    <subcellularLocation>
        <location evidence="1 7">Cell membrane</location>
        <topology evidence="1 7">Multi-pass membrane protein</topology>
    </subcellularLocation>
</comment>
<evidence type="ECO:0000256" key="4">
    <source>
        <dbReference type="ARBA" id="ARBA00022692"/>
    </source>
</evidence>
<feature type="transmembrane region" description="Helical" evidence="7">
    <location>
        <begin position="180"/>
        <end position="199"/>
    </location>
</feature>
<reference evidence="9" key="1">
    <citation type="journal article" date="2020" name="Microorganisms">
        <title>Isolation, Genomic and Metabolomic Characterization of Streptomyces tendae VITAKN with Quorum Sensing Inhibitory Activity from Southern India.</title>
        <authorList>
            <person name="Ishaque N.M."/>
            <person name="Burgsdorf I."/>
            <person name="Limlingan Malit J.J."/>
            <person name="Saha S."/>
            <person name="Teta R."/>
            <person name="Ewe D."/>
            <person name="Kannabiran K."/>
            <person name="Hrouzek P."/>
            <person name="Steindler L."/>
            <person name="Costantino V."/>
            <person name="Saurav K."/>
        </authorList>
    </citation>
    <scope>NUCLEOTIDE SEQUENCE</scope>
    <source>
        <strain evidence="9">VITAKN</strain>
    </source>
</reference>
<dbReference type="Pfam" id="PF19300">
    <property type="entry name" value="BPD_transp_1_N"/>
    <property type="match status" value="1"/>
</dbReference>
<evidence type="ECO:0000259" key="8">
    <source>
        <dbReference type="PROSITE" id="PS50928"/>
    </source>
</evidence>
<keyword evidence="2 7" id="KW-0813">Transport</keyword>
<name>A0A6B3QV33_STRTE</name>
<dbReference type="GO" id="GO:0005886">
    <property type="term" value="C:plasma membrane"/>
    <property type="evidence" value="ECO:0007669"/>
    <property type="project" value="UniProtKB-SubCell"/>
</dbReference>
<feature type="transmembrane region" description="Helical" evidence="7">
    <location>
        <begin position="280"/>
        <end position="306"/>
    </location>
</feature>